<accession>A0ABP0LK45</accession>
<dbReference type="EMBL" id="CAXAMM010016231">
    <property type="protein sequence ID" value="CAK9038439.1"/>
    <property type="molecule type" value="Genomic_DNA"/>
</dbReference>
<organism evidence="2 3">
    <name type="scientific">Durusdinium trenchii</name>
    <dbReference type="NCBI Taxonomy" id="1381693"/>
    <lineage>
        <taxon>Eukaryota</taxon>
        <taxon>Sar</taxon>
        <taxon>Alveolata</taxon>
        <taxon>Dinophyceae</taxon>
        <taxon>Suessiales</taxon>
        <taxon>Symbiodiniaceae</taxon>
        <taxon>Durusdinium</taxon>
    </lineage>
</organism>
<dbReference type="Proteomes" id="UP001642464">
    <property type="component" value="Unassembled WGS sequence"/>
</dbReference>
<evidence type="ECO:0000313" key="3">
    <source>
        <dbReference type="Proteomes" id="UP001642464"/>
    </source>
</evidence>
<feature type="compositionally biased region" description="Low complexity" evidence="1">
    <location>
        <begin position="661"/>
        <end position="676"/>
    </location>
</feature>
<comment type="caution">
    <text evidence="2">The sequence shown here is derived from an EMBL/GenBank/DDBJ whole genome shotgun (WGS) entry which is preliminary data.</text>
</comment>
<protein>
    <submittedName>
        <fullName evidence="2">Uncharacterized protein</fullName>
    </submittedName>
</protein>
<keyword evidence="3" id="KW-1185">Reference proteome</keyword>
<sequence length="771" mass="86636">MKESPCVSNDEGKLVDEEAAAQEVAEDADEQAVTQRDLDQAIEANVGDNGADETDDLCSRTRTRKQGLTDLQKRRCKIHSLHYTLKLLVHELNFRRWCVITFLPRSLNESMGAAMRMFRSPAETAQCMMELIGGSLLQTCHRLFLDWCSADMAERLEFKCLRGATVSERDQAEDKKVAEHCQKYLLALVSELVQTHYLFAAPPLNFLRLLTDNADERTSALTNLEQEWRHLEKVETAAQKQPEAKEWLTRCIYPQLTLVREFYIRLEEVAFKHVPDDMVQDLRQLQSSHHSTLLIENTFNKLRQVEKTLPNGRMSNAQIYYTCANAPQQQQFQRPGPSMATLERVTPAPIREHLFTGTNLETSVSKEALDRILSPEKGEWRSTNAHGFKAAAQLWHGMQAQKGEWSSIQKSVYDDLVEPGTLIVENGTSSSYLVLCCTGCGVCVWRSPIDKRTRTFQLAAPGPGKVRYIHISDPTAWKSYSVEAQPPPFELSEADKLAGLQRGLRLALGQETRSLYHFAAQRGFNTLNLSKLRLLVKMRGSILPRTASAKACLEVLLQDAFGEKYKPSMLDEISARRDKAATTHTTDNTGILEINVDDHFGDNDDLEDDAIMEAYSQLREENKMRQQQETQRKRDLEDKTRHDSTKRARTTTTNPAAGHDATGSASSSRPAGSGRTFNPLPSEGYTVAQAQALAPPGCKIEKDTKRENRWTATSKMLPGSGVVSRSYGRGSKRTQNEALKLVLSIAWRHEFQVNGQSCPHDLDVLLGEPSA</sequence>
<feature type="region of interest" description="Disordered" evidence="1">
    <location>
        <begin position="619"/>
        <end position="681"/>
    </location>
</feature>
<feature type="compositionally biased region" description="Basic and acidic residues" evidence="1">
    <location>
        <begin position="619"/>
        <end position="646"/>
    </location>
</feature>
<evidence type="ECO:0000256" key="1">
    <source>
        <dbReference type="SAM" id="MobiDB-lite"/>
    </source>
</evidence>
<evidence type="ECO:0000313" key="2">
    <source>
        <dbReference type="EMBL" id="CAK9038439.1"/>
    </source>
</evidence>
<name>A0ABP0LK45_9DINO</name>
<gene>
    <name evidence="2" type="ORF">SCF082_LOCUS22618</name>
</gene>
<proteinExistence type="predicted"/>
<reference evidence="2 3" key="1">
    <citation type="submission" date="2024-02" db="EMBL/GenBank/DDBJ databases">
        <authorList>
            <person name="Chen Y."/>
            <person name="Shah S."/>
            <person name="Dougan E. K."/>
            <person name="Thang M."/>
            <person name="Chan C."/>
        </authorList>
    </citation>
    <scope>NUCLEOTIDE SEQUENCE [LARGE SCALE GENOMIC DNA]</scope>
</reference>